<evidence type="ECO:0000313" key="1">
    <source>
        <dbReference type="EMBL" id="CAF1419021.1"/>
    </source>
</evidence>
<comment type="caution">
    <text evidence="1">The sequence shown here is derived from an EMBL/GenBank/DDBJ whole genome shotgun (WGS) entry which is preliminary data.</text>
</comment>
<dbReference type="AlphaFoldDB" id="A0A815M370"/>
<sequence>MDSVQLSQQMKQFRLYLRPIINTLNKCLQLSSAFQASANRFFCEDTHRIATLILECSYYQYDLESTLTRRNFDYQKHITNEIKHEIDRILSSITTIVDLHLHWN</sequence>
<evidence type="ECO:0000313" key="2">
    <source>
        <dbReference type="Proteomes" id="UP000663852"/>
    </source>
</evidence>
<name>A0A815M370_ADIRI</name>
<proteinExistence type="predicted"/>
<protein>
    <submittedName>
        <fullName evidence="1">Uncharacterized protein</fullName>
    </submittedName>
</protein>
<organism evidence="1 2">
    <name type="scientific">Adineta ricciae</name>
    <name type="common">Rotifer</name>
    <dbReference type="NCBI Taxonomy" id="249248"/>
    <lineage>
        <taxon>Eukaryota</taxon>
        <taxon>Metazoa</taxon>
        <taxon>Spiralia</taxon>
        <taxon>Gnathifera</taxon>
        <taxon>Rotifera</taxon>
        <taxon>Eurotatoria</taxon>
        <taxon>Bdelloidea</taxon>
        <taxon>Adinetida</taxon>
        <taxon>Adinetidae</taxon>
        <taxon>Adineta</taxon>
    </lineage>
</organism>
<gene>
    <name evidence="1" type="ORF">EDS130_LOCUS37319</name>
</gene>
<accession>A0A815M370</accession>
<dbReference type="Proteomes" id="UP000663852">
    <property type="component" value="Unassembled WGS sequence"/>
</dbReference>
<reference evidence="1" key="1">
    <citation type="submission" date="2021-02" db="EMBL/GenBank/DDBJ databases">
        <authorList>
            <person name="Nowell W R."/>
        </authorList>
    </citation>
    <scope>NUCLEOTIDE SEQUENCE</scope>
</reference>
<dbReference type="EMBL" id="CAJNOJ010000365">
    <property type="protein sequence ID" value="CAF1419021.1"/>
    <property type="molecule type" value="Genomic_DNA"/>
</dbReference>